<dbReference type="GO" id="GO:0008168">
    <property type="term" value="F:methyltransferase activity"/>
    <property type="evidence" value="ECO:0007669"/>
    <property type="project" value="UniProtKB-KW"/>
</dbReference>
<dbReference type="Proteomes" id="UP000282184">
    <property type="component" value="Unassembled WGS sequence"/>
</dbReference>
<dbReference type="GO" id="GO:0032259">
    <property type="term" value="P:methylation"/>
    <property type="evidence" value="ECO:0007669"/>
    <property type="project" value="UniProtKB-KW"/>
</dbReference>
<accession>A0A3S0IKC6</accession>
<keyword evidence="1" id="KW-0489">Methyltransferase</keyword>
<dbReference type="Pfam" id="PF13578">
    <property type="entry name" value="Methyltransf_24"/>
    <property type="match status" value="1"/>
</dbReference>
<dbReference type="EMBL" id="RXOF01000016">
    <property type="protein sequence ID" value="RTQ46329.1"/>
    <property type="molecule type" value="Genomic_DNA"/>
</dbReference>
<dbReference type="AlphaFoldDB" id="A0A3S0IKC6"/>
<protein>
    <submittedName>
        <fullName evidence="1">Class I SAM-dependent methyltransferase</fullName>
    </submittedName>
</protein>
<organism evidence="1 2">
    <name type="scientific">Hymenobacter gummosus</name>
    <dbReference type="NCBI Taxonomy" id="1776032"/>
    <lineage>
        <taxon>Bacteria</taxon>
        <taxon>Pseudomonadati</taxon>
        <taxon>Bacteroidota</taxon>
        <taxon>Cytophagia</taxon>
        <taxon>Cytophagales</taxon>
        <taxon>Hymenobacteraceae</taxon>
        <taxon>Hymenobacter</taxon>
    </lineage>
</organism>
<gene>
    <name evidence="1" type="ORF">EJV47_22665</name>
</gene>
<dbReference type="Gene3D" id="3.40.50.150">
    <property type="entry name" value="Vaccinia Virus protein VP39"/>
    <property type="match status" value="1"/>
</dbReference>
<reference evidence="1 2" key="1">
    <citation type="submission" date="2018-12" db="EMBL/GenBank/DDBJ databases">
        <title>Hymenobacter gummosus sp. nov., isolated from a spring.</title>
        <authorList>
            <person name="Nie L."/>
        </authorList>
    </citation>
    <scope>NUCLEOTIDE SEQUENCE [LARGE SCALE GENOMIC DNA]</scope>
    <source>
        <strain evidence="1 2">KCTC 52166</strain>
    </source>
</reference>
<evidence type="ECO:0000313" key="1">
    <source>
        <dbReference type="EMBL" id="RTQ46329.1"/>
    </source>
</evidence>
<keyword evidence="2" id="KW-1185">Reference proteome</keyword>
<dbReference type="RefSeq" id="WP_126695493.1">
    <property type="nucleotide sequence ID" value="NZ_RXOF01000016.1"/>
</dbReference>
<evidence type="ECO:0000313" key="2">
    <source>
        <dbReference type="Proteomes" id="UP000282184"/>
    </source>
</evidence>
<keyword evidence="1" id="KW-0808">Transferase</keyword>
<dbReference type="InterPro" id="IPR029063">
    <property type="entry name" value="SAM-dependent_MTases_sf"/>
</dbReference>
<sequence>MNDFIKSLVKKMPVVGKRYQYYVDNYENSCFHPGHYYSPIVNVASLKQEADDIWRPRQVAQIEGLDLNTDQQLVLLKELSQYYPEMPFKAEKQSGLRYYFNNDLFTQTDGTILYSMLRHFKPKQIIEAGSGHTSALMLDVNDAFFNKQIKLTFIDPEPQRLLSLLSPEDKKRVEIHETIVQNISLEKFRTLQENDILFIDGSHVSKCNSDVNYVLFNILPALNKGVVIHIHDIFYPFEYPQKWVFEGRNWNENYILRAFLMYNNAFEIIHFSDYLQIHYPEAFAAMPVTYEASGGNIWLRKR</sequence>
<comment type="caution">
    <text evidence="1">The sequence shown here is derived from an EMBL/GenBank/DDBJ whole genome shotgun (WGS) entry which is preliminary data.</text>
</comment>
<name>A0A3S0IKC6_9BACT</name>
<proteinExistence type="predicted"/>
<dbReference type="OrthoDB" id="9795498at2"/>
<dbReference type="SUPFAM" id="SSF53335">
    <property type="entry name" value="S-adenosyl-L-methionine-dependent methyltransferases"/>
    <property type="match status" value="1"/>
</dbReference>